<sequence>MKYRRKSVRWNTMRILAAGFLGVIFLGGVLLWLPISNQQPIAFIDALFTSTSAVCVTGLITITPQVQFTLFGKIVLMLLIQIGGLGVVACIASFFFLLKKRITVKERIVIQETYNMDRIGGIVGMLRRIILGVFAVEGAGAVLYAFQFVPEYGWVKGLGYSIFHSVSAFCNAGIDVLGSTSLSVYSANPLINLTTMALIILGGLGFVVWFDVLDHFRKTWRRRPFAAGGFAGLKLHTKLVLLMTAMLLVVGTVGIFLMEYRNPQTMGDMGFGEKLLASAFQSVTTRTAGFFTVPQGALYDETKLFCSILMFIGGSPAGTAGGIKTTTIAMLLLTCLVVVRGGREIECFGRKITFANFRTGFAVALLAFGIFLAGTMLIAVFEADSVALIDIIYETTSAIGTVGLTADLTPHLERASQVILMLLMYTGRIGPITLALVFAGKTDPKSRLRELPGERVIVG</sequence>
<feature type="transmembrane region" description="Helical" evidence="8">
    <location>
        <begin position="125"/>
        <end position="146"/>
    </location>
</feature>
<keyword evidence="3" id="KW-1003">Cell membrane</keyword>
<dbReference type="EMBL" id="DXGF01000164">
    <property type="protein sequence ID" value="HIW84532.1"/>
    <property type="molecule type" value="Genomic_DNA"/>
</dbReference>
<accession>A0A9D1RD80</accession>
<reference evidence="9" key="1">
    <citation type="journal article" date="2021" name="PeerJ">
        <title>Extensive microbial diversity within the chicken gut microbiome revealed by metagenomics and culture.</title>
        <authorList>
            <person name="Gilroy R."/>
            <person name="Ravi A."/>
            <person name="Getino M."/>
            <person name="Pursley I."/>
            <person name="Horton D.L."/>
            <person name="Alikhan N.F."/>
            <person name="Baker D."/>
            <person name="Gharbi K."/>
            <person name="Hall N."/>
            <person name="Watson M."/>
            <person name="Adriaenssens E.M."/>
            <person name="Foster-Nyarko E."/>
            <person name="Jarju S."/>
            <person name="Secka A."/>
            <person name="Antonio M."/>
            <person name="Oren A."/>
            <person name="Chaudhuri R.R."/>
            <person name="La Ragione R."/>
            <person name="Hildebrand F."/>
            <person name="Pallen M.J."/>
        </authorList>
    </citation>
    <scope>NUCLEOTIDE SEQUENCE</scope>
    <source>
        <strain evidence="9">ChiSxjej1B13-11762</strain>
    </source>
</reference>
<proteinExistence type="predicted"/>
<evidence type="ECO:0000256" key="7">
    <source>
        <dbReference type="ARBA" id="ARBA00023136"/>
    </source>
</evidence>
<dbReference type="PANTHER" id="PTHR32024:SF1">
    <property type="entry name" value="KTR SYSTEM POTASSIUM UPTAKE PROTEIN B"/>
    <property type="match status" value="1"/>
</dbReference>
<keyword evidence="2" id="KW-0813">Transport</keyword>
<keyword evidence="5 8" id="KW-1133">Transmembrane helix</keyword>
<evidence type="ECO:0000256" key="2">
    <source>
        <dbReference type="ARBA" id="ARBA00022448"/>
    </source>
</evidence>
<reference evidence="9" key="2">
    <citation type="submission" date="2021-04" db="EMBL/GenBank/DDBJ databases">
        <authorList>
            <person name="Gilroy R."/>
        </authorList>
    </citation>
    <scope>NUCLEOTIDE SEQUENCE</scope>
    <source>
        <strain evidence="9">ChiSxjej1B13-11762</strain>
    </source>
</reference>
<feature type="transmembrane region" description="Helical" evidence="8">
    <location>
        <begin position="190"/>
        <end position="213"/>
    </location>
</feature>
<comment type="caution">
    <text evidence="9">The sequence shown here is derived from an EMBL/GenBank/DDBJ whole genome shotgun (WGS) entry which is preliminary data.</text>
</comment>
<evidence type="ECO:0000256" key="5">
    <source>
        <dbReference type="ARBA" id="ARBA00022989"/>
    </source>
</evidence>
<evidence type="ECO:0000256" key="3">
    <source>
        <dbReference type="ARBA" id="ARBA00022475"/>
    </source>
</evidence>
<evidence type="ECO:0000256" key="6">
    <source>
        <dbReference type="ARBA" id="ARBA00023065"/>
    </source>
</evidence>
<keyword evidence="4 8" id="KW-0812">Transmembrane</keyword>
<dbReference type="InterPro" id="IPR003445">
    <property type="entry name" value="Cat_transpt"/>
</dbReference>
<dbReference type="PANTHER" id="PTHR32024">
    <property type="entry name" value="TRK SYSTEM POTASSIUM UPTAKE PROTEIN TRKG-RELATED"/>
    <property type="match status" value="1"/>
</dbReference>
<evidence type="ECO:0000313" key="10">
    <source>
        <dbReference type="Proteomes" id="UP000824263"/>
    </source>
</evidence>
<evidence type="ECO:0000313" key="9">
    <source>
        <dbReference type="EMBL" id="HIW84532.1"/>
    </source>
</evidence>
<name>A0A9D1RD80_9FIRM</name>
<evidence type="ECO:0000256" key="8">
    <source>
        <dbReference type="SAM" id="Phobius"/>
    </source>
</evidence>
<dbReference type="GO" id="GO:0008324">
    <property type="term" value="F:monoatomic cation transmembrane transporter activity"/>
    <property type="evidence" value="ECO:0007669"/>
    <property type="project" value="InterPro"/>
</dbReference>
<organism evidence="9 10">
    <name type="scientific">Candidatus Dorea gallistercoris</name>
    <dbReference type="NCBI Taxonomy" id="2838542"/>
    <lineage>
        <taxon>Bacteria</taxon>
        <taxon>Bacillati</taxon>
        <taxon>Bacillota</taxon>
        <taxon>Clostridia</taxon>
        <taxon>Lachnospirales</taxon>
        <taxon>Lachnospiraceae</taxon>
        <taxon>Dorea</taxon>
    </lineage>
</organism>
<dbReference type="GO" id="GO:0030001">
    <property type="term" value="P:metal ion transport"/>
    <property type="evidence" value="ECO:0007669"/>
    <property type="project" value="UniProtKB-ARBA"/>
</dbReference>
<gene>
    <name evidence="9" type="ORF">H9873_09435</name>
</gene>
<keyword evidence="6" id="KW-0406">Ion transport</keyword>
<dbReference type="Proteomes" id="UP000824263">
    <property type="component" value="Unassembled WGS sequence"/>
</dbReference>
<dbReference type="AlphaFoldDB" id="A0A9D1RD80"/>
<feature type="transmembrane region" description="Helical" evidence="8">
    <location>
        <begin position="74"/>
        <end position="98"/>
    </location>
</feature>
<protein>
    <submittedName>
        <fullName evidence="9">Potassium transporter KtrB</fullName>
    </submittedName>
</protein>
<dbReference type="GO" id="GO:0005886">
    <property type="term" value="C:plasma membrane"/>
    <property type="evidence" value="ECO:0007669"/>
    <property type="project" value="UniProtKB-SubCell"/>
</dbReference>
<feature type="transmembrane region" description="Helical" evidence="8">
    <location>
        <begin position="418"/>
        <end position="439"/>
    </location>
</feature>
<feature type="transmembrane region" description="Helical" evidence="8">
    <location>
        <begin position="360"/>
        <end position="381"/>
    </location>
</feature>
<evidence type="ECO:0000256" key="1">
    <source>
        <dbReference type="ARBA" id="ARBA00004651"/>
    </source>
</evidence>
<feature type="transmembrane region" description="Helical" evidence="8">
    <location>
        <begin position="239"/>
        <end position="258"/>
    </location>
</feature>
<feature type="transmembrane region" description="Helical" evidence="8">
    <location>
        <begin position="12"/>
        <end position="35"/>
    </location>
</feature>
<dbReference type="Pfam" id="PF02386">
    <property type="entry name" value="TrkH"/>
    <property type="match status" value="1"/>
</dbReference>
<comment type="subcellular location">
    <subcellularLocation>
        <location evidence="1">Cell membrane</location>
        <topology evidence="1">Multi-pass membrane protein</topology>
    </subcellularLocation>
</comment>
<evidence type="ECO:0000256" key="4">
    <source>
        <dbReference type="ARBA" id="ARBA00022692"/>
    </source>
</evidence>
<keyword evidence="7 8" id="KW-0472">Membrane</keyword>
<feature type="transmembrane region" description="Helical" evidence="8">
    <location>
        <begin position="319"/>
        <end position="339"/>
    </location>
</feature>